<name>A0A383UX98_BLUHO</name>
<dbReference type="Proteomes" id="UP000275772">
    <property type="component" value="Unassembled WGS sequence"/>
</dbReference>
<evidence type="ECO:0000256" key="2">
    <source>
        <dbReference type="ARBA" id="ARBA00006720"/>
    </source>
</evidence>
<dbReference type="InterPro" id="IPR035427">
    <property type="entry name" value="Tim10-like_dom_sf"/>
</dbReference>
<evidence type="ECO:0000256" key="3">
    <source>
        <dbReference type="ARBA" id="ARBA00022792"/>
    </source>
</evidence>
<evidence type="ECO:0000256" key="1">
    <source>
        <dbReference type="ARBA" id="ARBA00004137"/>
    </source>
</evidence>
<evidence type="ECO:0000313" key="10">
    <source>
        <dbReference type="EMBL" id="SZF04248.1"/>
    </source>
</evidence>
<evidence type="ECO:0000313" key="11">
    <source>
        <dbReference type="Proteomes" id="UP000275772"/>
    </source>
</evidence>
<proteinExistence type="inferred from homology"/>
<organism evidence="10 11">
    <name type="scientific">Blumeria hordei</name>
    <name type="common">Barley powdery mildew</name>
    <name type="synonym">Blumeria graminis f. sp. hordei</name>
    <dbReference type="NCBI Taxonomy" id="2867405"/>
    <lineage>
        <taxon>Eukaryota</taxon>
        <taxon>Fungi</taxon>
        <taxon>Dikarya</taxon>
        <taxon>Ascomycota</taxon>
        <taxon>Pezizomycotina</taxon>
        <taxon>Leotiomycetes</taxon>
        <taxon>Erysiphales</taxon>
        <taxon>Erysiphaceae</taxon>
        <taxon>Blumeria</taxon>
    </lineage>
</organism>
<evidence type="ECO:0000256" key="8">
    <source>
        <dbReference type="RuleBase" id="RU367043"/>
    </source>
</evidence>
<evidence type="ECO:0000259" key="9">
    <source>
        <dbReference type="Pfam" id="PF02953"/>
    </source>
</evidence>
<evidence type="ECO:0000256" key="5">
    <source>
        <dbReference type="ARBA" id="ARBA00023010"/>
    </source>
</evidence>
<keyword evidence="6 8" id="KW-1015">Disulfide bond</keyword>
<comment type="subcellular location">
    <subcellularLocation>
        <location evidence="1 8">Mitochondrion inner membrane</location>
        <topology evidence="1 8">Peripheral membrane protein</topology>
        <orientation evidence="1 8">Intermembrane side</orientation>
    </subcellularLocation>
</comment>
<comment type="domain">
    <text evidence="8">The twin CX3C motif contains 4 conserved Cys residues that form 2 disulfide bonds in the mitochondrial intermembrane space.</text>
</comment>
<keyword evidence="8" id="KW-0496">Mitochondrion</keyword>
<comment type="similarity">
    <text evidence="2 8">Belongs to the small Tim family.</text>
</comment>
<dbReference type="Gene3D" id="1.10.287.810">
    <property type="entry name" value="Mitochondrial import inner membrane translocase subunit tim13 like domains"/>
    <property type="match status" value="1"/>
</dbReference>
<dbReference type="GO" id="GO:0015031">
    <property type="term" value="P:protein transport"/>
    <property type="evidence" value="ECO:0007669"/>
    <property type="project" value="UniProtKB-KW"/>
</dbReference>
<keyword evidence="7 8" id="KW-0143">Chaperone</keyword>
<dbReference type="GO" id="GO:0005743">
    <property type="term" value="C:mitochondrial inner membrane"/>
    <property type="evidence" value="ECO:0007669"/>
    <property type="project" value="UniProtKB-SubCell"/>
</dbReference>
<evidence type="ECO:0000256" key="6">
    <source>
        <dbReference type="ARBA" id="ARBA00023157"/>
    </source>
</evidence>
<keyword evidence="8" id="KW-0813">Transport</keyword>
<keyword evidence="3 8" id="KW-0472">Membrane</keyword>
<accession>A0A383UX98</accession>
<dbReference type="EMBL" id="UNSH01000064">
    <property type="protein sequence ID" value="SZF04248.1"/>
    <property type="molecule type" value="Genomic_DNA"/>
</dbReference>
<keyword evidence="3 8" id="KW-0999">Mitochondrion inner membrane</keyword>
<dbReference type="Pfam" id="PF02953">
    <property type="entry name" value="zf-Tim10_DDP"/>
    <property type="match status" value="1"/>
</dbReference>
<comment type="subunit">
    <text evidence="8">Heterohexamer.</text>
</comment>
<dbReference type="VEuPathDB" id="FungiDB:BLGHR1_15044"/>
<evidence type="ECO:0000256" key="4">
    <source>
        <dbReference type="ARBA" id="ARBA00022927"/>
    </source>
</evidence>
<reference evidence="10 11" key="1">
    <citation type="submission" date="2017-11" db="EMBL/GenBank/DDBJ databases">
        <authorList>
            <person name="Kracher B."/>
        </authorList>
    </citation>
    <scope>NUCLEOTIDE SEQUENCE [LARGE SCALE GENOMIC DNA]</scope>
    <source>
        <strain evidence="10 11">RACE1</strain>
    </source>
</reference>
<sequence>MDSSNLTTAETDFSKLSANDKQELRQFIANENQKAVIQNSIHVLTDVCWRKCIPGAIRGGKLDKNEENCAQNCVERFMDAKFTFLTHLDKLRQQT</sequence>
<dbReference type="AlphaFoldDB" id="A0A383UX98"/>
<protein>
    <recommendedName>
        <fullName evidence="8">Mitochondrial import inner membrane translocase subunit</fullName>
    </recommendedName>
</protein>
<comment type="function">
    <text evidence="8">Mitochondrial intermembrane chaperone that participates in the import and insertion of some multi-pass transmembrane proteins into the mitochondrial inner membrane. Also required for the transfer of beta-barrel precursors from the TOM complex to the sorting and assembly machinery (SAM complex) of the outer membrane. Acts as a chaperone-like protein that protects the hydrophobic precursors from aggregation and guide them through the mitochondrial intermembrane space.</text>
</comment>
<dbReference type="SUPFAM" id="SSF144122">
    <property type="entry name" value="Tim10-like"/>
    <property type="match status" value="1"/>
</dbReference>
<dbReference type="InterPro" id="IPR004217">
    <property type="entry name" value="Tim10-like"/>
</dbReference>
<keyword evidence="5 8" id="KW-0811">Translocation</keyword>
<feature type="domain" description="Tim10-like" evidence="9">
    <location>
        <begin position="26"/>
        <end position="87"/>
    </location>
</feature>
<keyword evidence="4 8" id="KW-0653">Protein transport</keyword>
<evidence type="ECO:0000256" key="7">
    <source>
        <dbReference type="ARBA" id="ARBA00023186"/>
    </source>
</evidence>
<gene>
    <name evidence="10" type="ORF">BLGHR1_15044</name>
</gene>